<evidence type="ECO:0000256" key="1">
    <source>
        <dbReference type="ARBA" id="ARBA00004651"/>
    </source>
</evidence>
<feature type="transmembrane region" description="Helical" evidence="9">
    <location>
        <begin position="263"/>
        <end position="288"/>
    </location>
</feature>
<dbReference type="Pfam" id="PF13231">
    <property type="entry name" value="PMT_2"/>
    <property type="match status" value="1"/>
</dbReference>
<reference evidence="12" key="1">
    <citation type="submission" date="2016-10" db="EMBL/GenBank/DDBJ databases">
        <authorList>
            <person name="Varghese N."/>
            <person name="Submissions S."/>
        </authorList>
    </citation>
    <scope>NUCLEOTIDE SEQUENCE [LARGE SCALE GENOMIC DNA]</scope>
    <source>
        <strain evidence="12">CGMCC 4.3568</strain>
    </source>
</reference>
<feature type="region of interest" description="Disordered" evidence="8">
    <location>
        <begin position="1"/>
        <end position="29"/>
    </location>
</feature>
<protein>
    <submittedName>
        <fullName evidence="11">4-amino-4-deoxy-L-arabinose transferase</fullName>
    </submittedName>
</protein>
<evidence type="ECO:0000256" key="6">
    <source>
        <dbReference type="ARBA" id="ARBA00022989"/>
    </source>
</evidence>
<dbReference type="InterPro" id="IPR050297">
    <property type="entry name" value="LipidA_mod_glycosyltrf_83"/>
</dbReference>
<keyword evidence="6 9" id="KW-1133">Transmembrane helix</keyword>
<evidence type="ECO:0000256" key="5">
    <source>
        <dbReference type="ARBA" id="ARBA00022692"/>
    </source>
</evidence>
<evidence type="ECO:0000256" key="4">
    <source>
        <dbReference type="ARBA" id="ARBA00022679"/>
    </source>
</evidence>
<evidence type="ECO:0000259" key="10">
    <source>
        <dbReference type="Pfam" id="PF13231"/>
    </source>
</evidence>
<dbReference type="PANTHER" id="PTHR33908:SF11">
    <property type="entry name" value="MEMBRANE PROTEIN"/>
    <property type="match status" value="1"/>
</dbReference>
<dbReference type="AlphaFoldDB" id="A0A1I1C0N8"/>
<dbReference type="EMBL" id="FOKG01000019">
    <property type="protein sequence ID" value="SFB55897.1"/>
    <property type="molecule type" value="Genomic_DNA"/>
</dbReference>
<gene>
    <name evidence="11" type="ORF">SAMN05216266_11970</name>
</gene>
<feature type="transmembrane region" description="Helical" evidence="9">
    <location>
        <begin position="40"/>
        <end position="60"/>
    </location>
</feature>
<dbReference type="STRING" id="490629.SAMN05216266_11970"/>
<organism evidence="11 12">
    <name type="scientific">Amycolatopsis marina</name>
    <dbReference type="NCBI Taxonomy" id="490629"/>
    <lineage>
        <taxon>Bacteria</taxon>
        <taxon>Bacillati</taxon>
        <taxon>Actinomycetota</taxon>
        <taxon>Actinomycetes</taxon>
        <taxon>Pseudonocardiales</taxon>
        <taxon>Pseudonocardiaceae</taxon>
        <taxon>Amycolatopsis</taxon>
    </lineage>
</organism>
<keyword evidence="7 9" id="KW-0472">Membrane</keyword>
<dbReference type="GO" id="GO:0016763">
    <property type="term" value="F:pentosyltransferase activity"/>
    <property type="evidence" value="ECO:0007669"/>
    <property type="project" value="TreeGrafter"/>
</dbReference>
<accession>A0A1I1C0N8</accession>
<feature type="transmembrane region" description="Helical" evidence="9">
    <location>
        <begin position="102"/>
        <end position="123"/>
    </location>
</feature>
<dbReference type="GO" id="GO:0005886">
    <property type="term" value="C:plasma membrane"/>
    <property type="evidence" value="ECO:0007669"/>
    <property type="project" value="UniProtKB-SubCell"/>
</dbReference>
<evidence type="ECO:0000256" key="8">
    <source>
        <dbReference type="SAM" id="MobiDB-lite"/>
    </source>
</evidence>
<feature type="transmembrane region" description="Helical" evidence="9">
    <location>
        <begin position="183"/>
        <end position="211"/>
    </location>
</feature>
<comment type="subcellular location">
    <subcellularLocation>
        <location evidence="1">Cell membrane</location>
        <topology evidence="1">Multi-pass membrane protein</topology>
    </subcellularLocation>
</comment>
<feature type="domain" description="Glycosyltransferase RgtA/B/C/D-like" evidence="10">
    <location>
        <begin position="81"/>
        <end position="241"/>
    </location>
</feature>
<keyword evidence="5 9" id="KW-0812">Transmembrane</keyword>
<evidence type="ECO:0000313" key="12">
    <source>
        <dbReference type="Proteomes" id="UP000243799"/>
    </source>
</evidence>
<proteinExistence type="predicted"/>
<evidence type="ECO:0000256" key="9">
    <source>
        <dbReference type="SAM" id="Phobius"/>
    </source>
</evidence>
<name>A0A1I1C0N8_9PSEU</name>
<evidence type="ECO:0000256" key="3">
    <source>
        <dbReference type="ARBA" id="ARBA00022676"/>
    </source>
</evidence>
<sequence>MGSVAGDEAGQDTGGAADGDAAQGRPATPRALPPLARGPVFAIAGAVGAVLLATSGRIGYFGDELYFLAAGRFHLDWGYADQPWLLPLLARGMDTVLPGSVVGLRLPALLVTVLGVVLTALIARELGGGRRAQALAAGAYAISPQLLGSGHLLATSTIDPFCWTLTTWLVVRWVRTREDRLLLAAGLVTAVAMQGKFLIFFFWVALGIVVLIAGPRELLRRPALWDGAVGTVLATLPTLFWQARNGWPYLDMQEVVAEQVNRFLGGPIAFVPLALLFAGLLVGAFLASHGLWQLLRDPGLAPYRFLGWTVLLVTVIFVVTVGRYYYVAGLYGLLFAASAVRIERVQPARWWRWVPTWPVYALSAVLAVVLALPVRPVSSVTTTDFVASGSLGWPQVADTVAAAHRDLPPPVRRDAVVVTESYWQASALEIYGPERGLPSVYSPERGYWYTGRPESGTEDVLFVGSDPGYLTRYFGEVRRVATVRLDAKPDNVNQGVPVWHCRSPRQPWPQLWDALRRM</sequence>
<evidence type="ECO:0000256" key="7">
    <source>
        <dbReference type="ARBA" id="ARBA00023136"/>
    </source>
</evidence>
<dbReference type="InterPro" id="IPR038731">
    <property type="entry name" value="RgtA/B/C-like"/>
</dbReference>
<keyword evidence="2" id="KW-1003">Cell membrane</keyword>
<feature type="transmembrane region" description="Helical" evidence="9">
    <location>
        <begin position="354"/>
        <end position="374"/>
    </location>
</feature>
<feature type="compositionally biased region" description="Low complexity" evidence="8">
    <location>
        <begin position="18"/>
        <end position="29"/>
    </location>
</feature>
<keyword evidence="4 11" id="KW-0808">Transferase</keyword>
<keyword evidence="3" id="KW-0328">Glycosyltransferase</keyword>
<evidence type="ECO:0000256" key="2">
    <source>
        <dbReference type="ARBA" id="ARBA00022475"/>
    </source>
</evidence>
<dbReference type="GO" id="GO:0009103">
    <property type="term" value="P:lipopolysaccharide biosynthetic process"/>
    <property type="evidence" value="ECO:0007669"/>
    <property type="project" value="UniProtKB-ARBA"/>
</dbReference>
<keyword evidence="12" id="KW-1185">Reference proteome</keyword>
<feature type="transmembrane region" description="Helical" evidence="9">
    <location>
        <begin position="300"/>
        <end position="318"/>
    </location>
</feature>
<feature type="transmembrane region" description="Helical" evidence="9">
    <location>
        <begin position="223"/>
        <end position="243"/>
    </location>
</feature>
<dbReference type="PANTHER" id="PTHR33908">
    <property type="entry name" value="MANNOSYLTRANSFERASE YKCB-RELATED"/>
    <property type="match status" value="1"/>
</dbReference>
<evidence type="ECO:0000313" key="11">
    <source>
        <dbReference type="EMBL" id="SFB55897.1"/>
    </source>
</evidence>
<dbReference type="Proteomes" id="UP000243799">
    <property type="component" value="Unassembled WGS sequence"/>
</dbReference>